<comment type="subcellular location">
    <subcellularLocation>
        <location evidence="1">Cell outer membrane</location>
    </subcellularLocation>
</comment>
<dbReference type="Proteomes" id="UP000182108">
    <property type="component" value="Unassembled WGS sequence"/>
</dbReference>
<accession>A0A0K6IXI8</accession>
<dbReference type="InterPro" id="IPR006665">
    <property type="entry name" value="OmpA-like"/>
</dbReference>
<evidence type="ECO:0000256" key="4">
    <source>
        <dbReference type="PROSITE-ProRule" id="PRU00473"/>
    </source>
</evidence>
<protein>
    <submittedName>
        <fullName evidence="6">Outer membrane protein OmpA and related peptidoglycan-associated (Lipo)proteins</fullName>
    </submittedName>
</protein>
<dbReference type="SUPFAM" id="SSF103088">
    <property type="entry name" value="OmpA-like"/>
    <property type="match status" value="1"/>
</dbReference>
<name>A0A0K6IXI8_9PROT</name>
<dbReference type="PROSITE" id="PS01068">
    <property type="entry name" value="OMPA_1"/>
    <property type="match status" value="1"/>
</dbReference>
<feature type="domain" description="OmpA-like" evidence="5">
    <location>
        <begin position="113"/>
        <end position="230"/>
    </location>
</feature>
<organism evidence="6 7">
    <name type="scientific">Tepidiphilus thermophilus</name>
    <dbReference type="NCBI Taxonomy" id="876478"/>
    <lineage>
        <taxon>Bacteria</taxon>
        <taxon>Pseudomonadati</taxon>
        <taxon>Pseudomonadota</taxon>
        <taxon>Hydrogenophilia</taxon>
        <taxon>Hydrogenophilales</taxon>
        <taxon>Hydrogenophilaceae</taxon>
        <taxon>Tepidiphilus</taxon>
    </lineage>
</organism>
<dbReference type="CDD" id="cd07185">
    <property type="entry name" value="OmpA_C-like"/>
    <property type="match status" value="1"/>
</dbReference>
<gene>
    <name evidence="6" type="ORF">Ga0061068_11224</name>
</gene>
<evidence type="ECO:0000256" key="3">
    <source>
        <dbReference type="ARBA" id="ARBA00023237"/>
    </source>
</evidence>
<dbReference type="PRINTS" id="PR01021">
    <property type="entry name" value="OMPADOMAIN"/>
</dbReference>
<evidence type="ECO:0000313" key="7">
    <source>
        <dbReference type="Proteomes" id="UP000182108"/>
    </source>
</evidence>
<dbReference type="Gene3D" id="3.30.1330.60">
    <property type="entry name" value="OmpA-like domain"/>
    <property type="match status" value="1"/>
</dbReference>
<proteinExistence type="predicted"/>
<dbReference type="InterPro" id="IPR039567">
    <property type="entry name" value="Gly-zipper"/>
</dbReference>
<keyword evidence="2 4" id="KW-0472">Membrane</keyword>
<dbReference type="GO" id="GO:0009279">
    <property type="term" value="C:cell outer membrane"/>
    <property type="evidence" value="ECO:0007669"/>
    <property type="project" value="UniProtKB-SubCell"/>
</dbReference>
<reference evidence="7" key="1">
    <citation type="submission" date="2015-08" db="EMBL/GenBank/DDBJ databases">
        <authorList>
            <person name="Babu N.S."/>
            <person name="Beckwith C.J."/>
            <person name="Beseler K.G."/>
            <person name="Brison A."/>
            <person name="Carone J.V."/>
            <person name="Caskin T.P."/>
            <person name="Diamond M."/>
            <person name="Durham M.E."/>
            <person name="Foxe J.M."/>
            <person name="Go M."/>
            <person name="Henderson B.A."/>
            <person name="Jones I.B."/>
            <person name="McGettigan J.A."/>
            <person name="Micheletti S.J."/>
            <person name="Nasrallah M.E."/>
            <person name="Ortiz D."/>
            <person name="Piller C.R."/>
            <person name="Privatt S.R."/>
            <person name="Schneider S.L."/>
            <person name="Sharp S."/>
            <person name="Smith T.C."/>
            <person name="Stanton J.D."/>
            <person name="Ullery H.E."/>
            <person name="Wilson R.J."/>
            <person name="Serrano M.G."/>
            <person name="Buck G."/>
            <person name="Lee V."/>
            <person name="Wang Y."/>
            <person name="Carvalho R."/>
            <person name="Voegtly L."/>
            <person name="Shi R."/>
            <person name="Duckworth R."/>
            <person name="Johnson A."/>
            <person name="Loviza R."/>
            <person name="Walstead R."/>
            <person name="Shah Z."/>
            <person name="Kiflezghi M."/>
            <person name="Wade K."/>
            <person name="Ball S.L."/>
            <person name="Bradley K.W."/>
            <person name="Asai D.J."/>
            <person name="Bowman C.A."/>
            <person name="Russell D.A."/>
            <person name="Pope W.H."/>
            <person name="Jacobs-Sera D."/>
            <person name="Hendrix R.W."/>
            <person name="Hatfull G.F."/>
        </authorList>
    </citation>
    <scope>NUCLEOTIDE SEQUENCE [LARGE SCALE GENOMIC DNA]</scope>
    <source>
        <strain evidence="7">JCM 19170</strain>
    </source>
</reference>
<keyword evidence="3" id="KW-0998">Cell outer membrane</keyword>
<dbReference type="PANTHER" id="PTHR30329">
    <property type="entry name" value="STATOR ELEMENT OF FLAGELLAR MOTOR COMPLEX"/>
    <property type="match status" value="1"/>
</dbReference>
<sequence>MENDETIPMERTAMKKTRFPLLILGATALLAACAENPYRGENAKTATGATIGAVAGGVLGRVVASDNAKTGGTLIGAAVGATVGGLIGRQMDQQEAELRRQMASSGVEVHRQGDTIRLQAPEAITFQTGSATLQPQFMSVLDQLAQSLQQYPNTIVRIEGHTDSTGSAAFNQTLSENRAQAVASYLIQRGVPANRIQTVGFGATRPIADNRTPEGRAKNRRVEILLVPIVDQQGQG</sequence>
<dbReference type="PANTHER" id="PTHR30329:SF21">
    <property type="entry name" value="LIPOPROTEIN YIAD-RELATED"/>
    <property type="match status" value="1"/>
</dbReference>
<dbReference type="InterPro" id="IPR006664">
    <property type="entry name" value="OMP_bac"/>
</dbReference>
<dbReference type="Pfam" id="PF13488">
    <property type="entry name" value="Gly-zipper_Omp"/>
    <property type="match status" value="1"/>
</dbReference>
<evidence type="ECO:0000256" key="2">
    <source>
        <dbReference type="ARBA" id="ARBA00023136"/>
    </source>
</evidence>
<dbReference type="PRINTS" id="PR01023">
    <property type="entry name" value="NAFLGMOTY"/>
</dbReference>
<evidence type="ECO:0000259" key="5">
    <source>
        <dbReference type="PROSITE" id="PS51123"/>
    </source>
</evidence>
<dbReference type="EMBL" id="CYHH01000012">
    <property type="protein sequence ID" value="CUB07803.1"/>
    <property type="molecule type" value="Genomic_DNA"/>
</dbReference>
<evidence type="ECO:0000313" key="6">
    <source>
        <dbReference type="EMBL" id="CUB07803.1"/>
    </source>
</evidence>
<dbReference type="PROSITE" id="PS51123">
    <property type="entry name" value="OMPA_2"/>
    <property type="match status" value="1"/>
</dbReference>
<dbReference type="InterPro" id="IPR036737">
    <property type="entry name" value="OmpA-like_sf"/>
</dbReference>
<evidence type="ECO:0000256" key="1">
    <source>
        <dbReference type="ARBA" id="ARBA00004442"/>
    </source>
</evidence>
<dbReference type="InterPro" id="IPR006690">
    <property type="entry name" value="OMPA-like_CS"/>
</dbReference>
<keyword evidence="7" id="KW-1185">Reference proteome</keyword>
<dbReference type="InterPro" id="IPR050330">
    <property type="entry name" value="Bact_OuterMem_StrucFunc"/>
</dbReference>
<dbReference type="AlphaFoldDB" id="A0A0K6IXI8"/>
<dbReference type="Pfam" id="PF00691">
    <property type="entry name" value="OmpA"/>
    <property type="match status" value="1"/>
</dbReference>